<dbReference type="Pfam" id="PF10163">
    <property type="entry name" value="EnY2"/>
    <property type="match status" value="1"/>
</dbReference>
<keyword evidence="3" id="KW-1185">Reference proteome</keyword>
<dbReference type="Proteomes" id="UP000298138">
    <property type="component" value="Unassembled WGS sequence"/>
</dbReference>
<dbReference type="InterPro" id="IPR038212">
    <property type="entry name" value="TF_EnY2_sf"/>
</dbReference>
<proteinExistence type="inferred from homology"/>
<protein>
    <recommendedName>
        <fullName evidence="1">Transcription and mRNA export factor SUS1</fullName>
    </recommendedName>
</protein>
<comment type="function">
    <text evidence="1">Involved in mRNA export coupled transcription activation by association with both the TREX-2 and the SAGA complexes. At the promoters, SAGA is required for recruitment of the basal transcription machinery. It influences RNA polymerase II transcriptional activity through different activities such as TBP interaction and promoter selectivity, interaction with transcription activators, and chromatin modification through histone acetylation and deubiquitination. Within the SAGA complex, participates to a subcomplex required for deubiquitination of H2B and for the maintenance of steady-state H3 methylation levels. The TREX-2 complex functions in docking export-competent ribonucleoprotein particles (mRNPs) to the nuclear entrance of the nuclear pore complex (nuclear basket). TREX-2 participates in mRNA export and accurate chromatin positioning in the nucleus by tethering genes to the nuclear periphery. May also be involved in cytoplasmic mRNA decay by interaction with components of P-bodies.</text>
</comment>
<reference evidence="2 3" key="1">
    <citation type="submission" date="2019-04" db="EMBL/GenBank/DDBJ databases">
        <title>Comparative genomics and transcriptomics to analyze fruiting body development in filamentous ascomycetes.</title>
        <authorList>
            <consortium name="DOE Joint Genome Institute"/>
            <person name="Lutkenhaus R."/>
            <person name="Traeger S."/>
            <person name="Breuer J."/>
            <person name="Kuo A."/>
            <person name="Lipzen A."/>
            <person name="Pangilinan J."/>
            <person name="Dilworth D."/>
            <person name="Sandor L."/>
            <person name="Poggeler S."/>
            <person name="Barry K."/>
            <person name="Grigoriev I.V."/>
            <person name="Nowrousian M."/>
        </authorList>
    </citation>
    <scope>NUCLEOTIDE SEQUENCE [LARGE SCALE GENOMIC DNA]</scope>
    <source>
        <strain evidence="2 3">CBS 389.68</strain>
    </source>
</reference>
<keyword evidence="1" id="KW-0010">Activator</keyword>
<dbReference type="GO" id="GO:0070390">
    <property type="term" value="C:transcription export complex 2"/>
    <property type="evidence" value="ECO:0007669"/>
    <property type="project" value="UniProtKB-UniRule"/>
</dbReference>
<dbReference type="GO" id="GO:0006368">
    <property type="term" value="P:transcription elongation by RNA polymerase II"/>
    <property type="evidence" value="ECO:0007669"/>
    <property type="project" value="UniProtKB-UniRule"/>
</dbReference>
<dbReference type="Gene3D" id="1.10.246.140">
    <property type="match status" value="1"/>
</dbReference>
<dbReference type="FunCoup" id="A0A4S2MQQ8">
    <property type="interactions" value="309"/>
</dbReference>
<dbReference type="GO" id="GO:0000124">
    <property type="term" value="C:SAGA complex"/>
    <property type="evidence" value="ECO:0007669"/>
    <property type="project" value="UniProtKB-UniRule"/>
</dbReference>
<dbReference type="GO" id="GO:0003713">
    <property type="term" value="F:transcription coactivator activity"/>
    <property type="evidence" value="ECO:0007669"/>
    <property type="project" value="UniProtKB-UniRule"/>
</dbReference>
<evidence type="ECO:0000256" key="1">
    <source>
        <dbReference type="HAMAP-Rule" id="MF_03046"/>
    </source>
</evidence>
<dbReference type="GO" id="GO:0005654">
    <property type="term" value="C:nucleoplasm"/>
    <property type="evidence" value="ECO:0007669"/>
    <property type="project" value="UniProtKB-SubCell"/>
</dbReference>
<organism evidence="2 3">
    <name type="scientific">Ascodesmis nigricans</name>
    <dbReference type="NCBI Taxonomy" id="341454"/>
    <lineage>
        <taxon>Eukaryota</taxon>
        <taxon>Fungi</taxon>
        <taxon>Dikarya</taxon>
        <taxon>Ascomycota</taxon>
        <taxon>Pezizomycotina</taxon>
        <taxon>Pezizomycetes</taxon>
        <taxon>Pezizales</taxon>
        <taxon>Ascodesmidaceae</taxon>
        <taxon>Ascodesmis</taxon>
    </lineage>
</organism>
<dbReference type="InParanoid" id="A0A4S2MQQ8"/>
<evidence type="ECO:0000313" key="2">
    <source>
        <dbReference type="EMBL" id="TGZ79425.1"/>
    </source>
</evidence>
<keyword evidence="1" id="KW-0539">Nucleus</keyword>
<dbReference type="HAMAP" id="MF_03046">
    <property type="entry name" value="ENY2_Sus1"/>
    <property type="match status" value="1"/>
</dbReference>
<sequence>MTSRADALPLKDELHRRLLESGELDKLESHLLHLLQSTGWTERLRCLCEQRLKSGEASGYDELLASVAGEAEGMVGEEVRSEVLAEIRRVLEGWVGEGR</sequence>
<keyword evidence="1" id="KW-0805">Transcription regulation</keyword>
<dbReference type="EMBL" id="ML220131">
    <property type="protein sequence ID" value="TGZ79425.1"/>
    <property type="molecule type" value="Genomic_DNA"/>
</dbReference>
<dbReference type="GO" id="GO:0071819">
    <property type="term" value="C:DUBm complex"/>
    <property type="evidence" value="ECO:0007669"/>
    <property type="project" value="UniProtKB-UniRule"/>
</dbReference>
<keyword evidence="1" id="KW-0963">Cytoplasm</keyword>
<keyword evidence="1" id="KW-0156">Chromatin regulator</keyword>
<dbReference type="GO" id="GO:0000932">
    <property type="term" value="C:P-body"/>
    <property type="evidence" value="ECO:0007669"/>
    <property type="project" value="UniProtKB-SubCell"/>
</dbReference>
<gene>
    <name evidence="1" type="primary">SUS1</name>
    <name evidence="2" type="ORF">EX30DRAFT_372986</name>
</gene>
<evidence type="ECO:0000313" key="3">
    <source>
        <dbReference type="Proteomes" id="UP000298138"/>
    </source>
</evidence>
<dbReference type="STRING" id="341454.A0A4S2MQQ8"/>
<name>A0A4S2MQQ8_9PEZI</name>
<comment type="subunit">
    <text evidence="1">Component of the nuclear pore complex (NPC)-associated TREX-2 complex (transcription and export complex 2), composed of at least SUS1, SAC3, THP1, SEM1, and CDC31. TREX-2 contains 2 SUS1 chains. The TREX-2 complex interacts with the nucleoporin NUP1. Component of the 1.8 MDa SAGA transcription coactivator-HAT complex. SAGA is built of 5 distinct domains with specialized functions. Within the SAGA complex, SUS1, SGF11, SGF73 and UBP8 form an additional subcomplex of SAGA called the DUB module (deubiquitination module). Interacts directly with THP1, SAC3, SGF11, and with the RNA polymerase II.</text>
</comment>
<dbReference type="AlphaFoldDB" id="A0A4S2MQQ8"/>
<keyword evidence="1" id="KW-0811">Translocation</keyword>
<keyword evidence="1" id="KW-0653">Protein transport</keyword>
<keyword evidence="1" id="KW-0813">Transport</keyword>
<dbReference type="GO" id="GO:0005643">
    <property type="term" value="C:nuclear pore"/>
    <property type="evidence" value="ECO:0007669"/>
    <property type="project" value="UniProtKB-UniRule"/>
</dbReference>
<comment type="subcellular location">
    <subcellularLocation>
        <location evidence="1">Nucleus</location>
        <location evidence="1">Nucleoplasm</location>
    </subcellularLocation>
    <subcellularLocation>
        <location evidence="1">Cytoplasm</location>
        <location evidence="1">P-body</location>
    </subcellularLocation>
</comment>
<keyword evidence="1" id="KW-0804">Transcription</keyword>
<comment type="similarity">
    <text evidence="1">Belongs to the ENY2 family.</text>
</comment>
<accession>A0A4S2MQQ8</accession>
<dbReference type="GO" id="GO:0006325">
    <property type="term" value="P:chromatin organization"/>
    <property type="evidence" value="ECO:0007669"/>
    <property type="project" value="UniProtKB-KW"/>
</dbReference>
<dbReference type="GO" id="GO:0015031">
    <property type="term" value="P:protein transport"/>
    <property type="evidence" value="ECO:0007669"/>
    <property type="project" value="UniProtKB-KW"/>
</dbReference>
<dbReference type="InterPro" id="IPR018783">
    <property type="entry name" value="TF_ENY2"/>
</dbReference>
<dbReference type="PANTHER" id="PTHR12514">
    <property type="entry name" value="ENHANCER OF YELLOW 2 TRANSCRIPTION FACTOR"/>
    <property type="match status" value="1"/>
</dbReference>
<dbReference type="GO" id="GO:0006406">
    <property type="term" value="P:mRNA export from nucleus"/>
    <property type="evidence" value="ECO:0007669"/>
    <property type="project" value="UniProtKB-UniRule"/>
</dbReference>
<keyword evidence="1" id="KW-0509">mRNA transport</keyword>